<dbReference type="PANTHER" id="PTHR37813:SF1">
    <property type="entry name" value="FELS-2 PROPHAGE PROTEIN"/>
    <property type="match status" value="1"/>
</dbReference>
<name>A0A1I3I6E5_9ACTN</name>
<accession>A0A1I3I6E5</accession>
<dbReference type="STRING" id="1005945.SAMN05216561_108138"/>
<dbReference type="AlphaFoldDB" id="A0A1I3I6E5"/>
<dbReference type="EMBL" id="FOQG01000008">
    <property type="protein sequence ID" value="SFI43568.1"/>
    <property type="molecule type" value="Genomic_DNA"/>
</dbReference>
<dbReference type="Pfam" id="PF10145">
    <property type="entry name" value="PhageMin_Tail"/>
    <property type="match status" value="1"/>
</dbReference>
<dbReference type="Proteomes" id="UP000198649">
    <property type="component" value="Unassembled WGS sequence"/>
</dbReference>
<dbReference type="NCBIfam" id="TIGR01760">
    <property type="entry name" value="tape_meas_TP901"/>
    <property type="match status" value="1"/>
</dbReference>
<organism evidence="4 5">
    <name type="scientific">Nocardioides psychrotolerans</name>
    <dbReference type="NCBI Taxonomy" id="1005945"/>
    <lineage>
        <taxon>Bacteria</taxon>
        <taxon>Bacillati</taxon>
        <taxon>Actinomycetota</taxon>
        <taxon>Actinomycetes</taxon>
        <taxon>Propionibacteriales</taxon>
        <taxon>Nocardioidaceae</taxon>
        <taxon>Nocardioides</taxon>
    </lineage>
</organism>
<proteinExistence type="predicted"/>
<feature type="coiled-coil region" evidence="2">
    <location>
        <begin position="767"/>
        <end position="794"/>
    </location>
</feature>
<sequence length="849" mass="86264">MSAQARSVVVKLSMESSQLIAGMKAAEAAVVSGTKGMERATMSQARAVENLGNKAGMIGAGAALALGASAKAAMDWESQFAGVEKTVDGTVEQISQLEGELRNLAKTMPATHEEIAGVAEAAGQLGVAREDIADFTDTMIQLGEATGGLLTAEQAATDIAQIANVMGTSTAEVDNFGSALVALGNDGASTEAQILSMAQRIAGAGAQIGLAESDILAIANAAASMGIEAEAGGSAISRVFTDMAKATKQGGADLEQFAGVAGMSASEFVRAFGEDPAQAFAAFTAGLNEINASGGDVFTTLDGLGLSDVRVSQALLGMAASGDLLTDSLALGADAWSENSALADEFAKRMDTTGADVQKAWNNVRDAGIDAGAALLPVLSEVSDKVSTVAQAFGSLPDPVQGVVTKMLALTAITGGGLWFGAKVIGAVTDTREAIKGLGTESGTAGSKLRALSIATTVAVGLYALDEALDAIAESTDRAVPGVEGLTNNLLNMGKAEAMKALAQDFGDLGAAISALDDPGIMADIAGFYDSIPLGLGGLADNVIPGLQSTKQESREAAASIKALDEALAGIVAAGAPDQAADALEGLAGAYQLTESEQANLLKLLPDYREALDAEANALILAGDAAGGATAPTGELADVTAALGNEAGLTKDEIKGLVDQMERQRDAALAAFDAETQYREALKAAREQADKNQAGIKGSSEAALENRRQLSGLAAAWNNQSAAVKNNRQEFHQAREAFIDTAMDMGVSEDAARRLAKSVLDIPKARAIAIEAKTEAAEARVAALKAKIEALRDKTVTVTVRHQESGTADNAPFVSGAGVRPRSQLAAGGPIAGPVREAPLPLELEEATL</sequence>
<evidence type="ECO:0000313" key="5">
    <source>
        <dbReference type="Proteomes" id="UP000198649"/>
    </source>
</evidence>
<evidence type="ECO:0000256" key="2">
    <source>
        <dbReference type="SAM" id="Coils"/>
    </source>
</evidence>
<reference evidence="4 5" key="1">
    <citation type="submission" date="2016-10" db="EMBL/GenBank/DDBJ databases">
        <authorList>
            <person name="de Groot N.N."/>
        </authorList>
    </citation>
    <scope>NUCLEOTIDE SEQUENCE [LARGE SCALE GENOMIC DNA]</scope>
    <source>
        <strain evidence="4 5">CGMCC 1.11156</strain>
    </source>
</reference>
<dbReference type="PANTHER" id="PTHR37813">
    <property type="entry name" value="FELS-2 PROPHAGE PROTEIN"/>
    <property type="match status" value="1"/>
</dbReference>
<gene>
    <name evidence="4" type="ORF">SAMN05216561_108138</name>
</gene>
<evidence type="ECO:0000313" key="4">
    <source>
        <dbReference type="EMBL" id="SFI43568.1"/>
    </source>
</evidence>
<evidence type="ECO:0000256" key="1">
    <source>
        <dbReference type="ARBA" id="ARBA00022612"/>
    </source>
</evidence>
<protein>
    <submittedName>
        <fullName evidence="4">Phage tail tape measure protein, TP901 family, core region</fullName>
    </submittedName>
</protein>
<keyword evidence="1" id="KW-1188">Viral release from host cell</keyword>
<dbReference type="RefSeq" id="WP_091113488.1">
    <property type="nucleotide sequence ID" value="NZ_FOQG01000008.1"/>
</dbReference>
<keyword evidence="5" id="KW-1185">Reference proteome</keyword>
<evidence type="ECO:0000259" key="3">
    <source>
        <dbReference type="Pfam" id="PF10145"/>
    </source>
</evidence>
<feature type="domain" description="Phage tail tape measure protein" evidence="3">
    <location>
        <begin position="101"/>
        <end position="290"/>
    </location>
</feature>
<dbReference type="InterPro" id="IPR010090">
    <property type="entry name" value="Phage_tape_meas"/>
</dbReference>
<keyword evidence="2" id="KW-0175">Coiled coil</keyword>